<sequence>MSANQQRRGEMWVLMQARRLGLGRNTLRRQVDRVEAILRLGAVVVALLMIPAAAVLGTAVRDASERAAAVERAELQQVRAQALEDAFAGTGVAPGQVSWPIRVGWQDAQGVEREGIADGLIGTKAGADVMIWLDRSGSIASPPRQPADSAAFGASAGLSMVMLSWLLLSGLFVLAQRSLDRRRADIWEREWAEVSRRWTRWEK</sequence>
<dbReference type="Proteomes" id="UP000295818">
    <property type="component" value="Unassembled WGS sequence"/>
</dbReference>
<keyword evidence="1" id="KW-1133">Transmembrane helix</keyword>
<dbReference type="InterPro" id="IPR039708">
    <property type="entry name" value="MT1774/Rv1733c-like"/>
</dbReference>
<keyword evidence="1" id="KW-0472">Membrane</keyword>
<dbReference type="PANTHER" id="PTHR42305:SF1">
    <property type="entry name" value="MEMBRANE PROTEIN RV1733C-RELATED"/>
    <property type="match status" value="1"/>
</dbReference>
<feature type="transmembrane region" description="Helical" evidence="1">
    <location>
        <begin position="36"/>
        <end position="56"/>
    </location>
</feature>
<evidence type="ECO:0000256" key="1">
    <source>
        <dbReference type="SAM" id="Phobius"/>
    </source>
</evidence>
<dbReference type="PANTHER" id="PTHR42305">
    <property type="entry name" value="MEMBRANE PROTEIN RV1733C-RELATED"/>
    <property type="match status" value="1"/>
</dbReference>
<keyword evidence="3" id="KW-1185">Reference proteome</keyword>
<comment type="caution">
    <text evidence="2">The sequence shown here is derived from an EMBL/GenBank/DDBJ whole genome shotgun (WGS) entry which is preliminary data.</text>
</comment>
<gene>
    <name evidence="2" type="ORF">EV644_12927</name>
</gene>
<evidence type="ECO:0000313" key="3">
    <source>
        <dbReference type="Proteomes" id="UP000295818"/>
    </source>
</evidence>
<dbReference type="EMBL" id="SLWM01000029">
    <property type="protein sequence ID" value="TCO11659.1"/>
    <property type="molecule type" value="Genomic_DNA"/>
</dbReference>
<keyword evidence="1" id="KW-0812">Transmembrane</keyword>
<reference evidence="2 3" key="1">
    <citation type="journal article" date="2015" name="Stand. Genomic Sci.">
        <title>Genomic Encyclopedia of Bacterial and Archaeal Type Strains, Phase III: the genomes of soil and plant-associated and newly described type strains.</title>
        <authorList>
            <person name="Whitman W.B."/>
            <person name="Woyke T."/>
            <person name="Klenk H.P."/>
            <person name="Zhou Y."/>
            <person name="Lilburn T.G."/>
            <person name="Beck B.J."/>
            <person name="De Vos P."/>
            <person name="Vandamme P."/>
            <person name="Eisen J.A."/>
            <person name="Garrity G."/>
            <person name="Hugenholtz P."/>
            <person name="Kyrpides N.C."/>
        </authorList>
    </citation>
    <scope>NUCLEOTIDE SEQUENCE [LARGE SCALE GENOMIC DNA]</scope>
    <source>
        <strain evidence="2 3">VKM Ac-2538</strain>
    </source>
</reference>
<feature type="transmembrane region" description="Helical" evidence="1">
    <location>
        <begin position="150"/>
        <end position="174"/>
    </location>
</feature>
<proteinExistence type="predicted"/>
<organism evidence="2 3">
    <name type="scientific">Kribbella orskensis</name>
    <dbReference type="NCBI Taxonomy" id="2512216"/>
    <lineage>
        <taxon>Bacteria</taxon>
        <taxon>Bacillati</taxon>
        <taxon>Actinomycetota</taxon>
        <taxon>Actinomycetes</taxon>
        <taxon>Propionibacteriales</taxon>
        <taxon>Kribbellaceae</taxon>
        <taxon>Kribbella</taxon>
    </lineage>
</organism>
<protein>
    <recommendedName>
        <fullName evidence="4">Transmembrane protein</fullName>
    </recommendedName>
</protein>
<evidence type="ECO:0000313" key="2">
    <source>
        <dbReference type="EMBL" id="TCO11659.1"/>
    </source>
</evidence>
<accession>A0ABY2B911</accession>
<evidence type="ECO:0008006" key="4">
    <source>
        <dbReference type="Google" id="ProtNLM"/>
    </source>
</evidence>
<name>A0ABY2B911_9ACTN</name>